<sequence length="123" mass="13872">MPDGFFVTMEKSERESICRDAVLAVLENNWESFASKLNDDMDCSAQSKMEMVAPVLASMCALTSSSPATWTDIWPAIQHLENLTTRKRDALDKESPPTVLLDLPRFWTEDSTAHDDDDDEEES</sequence>
<comment type="caution">
    <text evidence="2">The sequence shown here is derived from an EMBL/GenBank/DDBJ whole genome shotgun (WGS) entry which is preliminary data.</text>
</comment>
<organism evidence="2 3">
    <name type="scientific">Marchantia polymorpha subsp. ruderalis</name>
    <dbReference type="NCBI Taxonomy" id="1480154"/>
    <lineage>
        <taxon>Eukaryota</taxon>
        <taxon>Viridiplantae</taxon>
        <taxon>Streptophyta</taxon>
        <taxon>Embryophyta</taxon>
        <taxon>Marchantiophyta</taxon>
        <taxon>Marchantiopsida</taxon>
        <taxon>Marchantiidae</taxon>
        <taxon>Marchantiales</taxon>
        <taxon>Marchantiaceae</taxon>
        <taxon>Marchantia</taxon>
    </lineage>
</organism>
<keyword evidence="3" id="KW-1185">Reference proteome</keyword>
<dbReference type="EMBL" id="LVLJ01001228">
    <property type="protein sequence ID" value="OAE30906.1"/>
    <property type="molecule type" value="Genomic_DNA"/>
</dbReference>
<evidence type="ECO:0000313" key="2">
    <source>
        <dbReference type="EMBL" id="OAE30906.1"/>
    </source>
</evidence>
<gene>
    <name evidence="2" type="ORF">AXG93_3943s1370</name>
</gene>
<evidence type="ECO:0000313" key="3">
    <source>
        <dbReference type="Proteomes" id="UP000077202"/>
    </source>
</evidence>
<feature type="region of interest" description="Disordered" evidence="1">
    <location>
        <begin position="104"/>
        <end position="123"/>
    </location>
</feature>
<accession>A0A176WFJ7</accession>
<dbReference type="Proteomes" id="UP000077202">
    <property type="component" value="Unassembled WGS sequence"/>
</dbReference>
<proteinExistence type="predicted"/>
<evidence type="ECO:0000256" key="1">
    <source>
        <dbReference type="SAM" id="MobiDB-lite"/>
    </source>
</evidence>
<dbReference type="AlphaFoldDB" id="A0A176WFJ7"/>
<name>A0A176WFJ7_MARPO</name>
<reference evidence="2" key="1">
    <citation type="submission" date="2016-03" db="EMBL/GenBank/DDBJ databases">
        <title>Mechanisms controlling the formation of the plant cell surface in tip-growing cells are functionally conserved among land plants.</title>
        <authorList>
            <person name="Honkanen S."/>
            <person name="Jones V.A."/>
            <person name="Morieri G."/>
            <person name="Champion C."/>
            <person name="Hetherington A.J."/>
            <person name="Kelly S."/>
            <person name="Saint-Marcoux D."/>
            <person name="Proust H."/>
            <person name="Prescott H."/>
            <person name="Dolan L."/>
        </authorList>
    </citation>
    <scope>NUCLEOTIDE SEQUENCE [LARGE SCALE GENOMIC DNA]</scope>
    <source>
        <tissue evidence="2">Whole gametophyte</tissue>
    </source>
</reference>
<protein>
    <submittedName>
        <fullName evidence="2">Uncharacterized protein</fullName>
    </submittedName>
</protein>